<dbReference type="PANTHER" id="PTHR16675">
    <property type="entry name" value="MHC CLASS I-RELATED"/>
    <property type="match status" value="1"/>
</dbReference>
<dbReference type="SUPFAM" id="SSF54452">
    <property type="entry name" value="MHC antigen-recognition domain"/>
    <property type="match status" value="1"/>
</dbReference>
<sequence>MATVVPVLMSLLLLLGSAFLQDAQDGTYSLTYDYTGQSKPREGFPTFEAVGFLNDQPFFEYNSDSRKAEPLGPWKHVEGMEDWNNETQLQQAREKIFMETLQEIMDYYNSEGSHTFQGIFGCELRNNRSSGAFWRYTYDGRPFLEFNKYIPAWIPFEPAAVMIKHKWETEGSVYRAREYLEEECPALLRRYLEYSKPYLDRKDPPSVSVTSRAAPGNKRTLTCKATGFYPEEIRLYWTRAGVPLGPELGAVVPSRNGTYKAWMSVQIPAYDRGPYFCYVEHSSLARPLIVRWVGEPVVRAAGNSGTQPQ</sequence>
<name>A0ABM0RM33_GALVR</name>
<dbReference type="InterPro" id="IPR003006">
    <property type="entry name" value="Ig/MHC_CS"/>
</dbReference>
<dbReference type="PRINTS" id="PR01638">
    <property type="entry name" value="MHCCLASSI"/>
</dbReference>
<feature type="chain" id="PRO_5046017939" evidence="3">
    <location>
        <begin position="19"/>
        <end position="309"/>
    </location>
</feature>
<proteinExistence type="inferred from homology"/>
<dbReference type="InterPro" id="IPR011161">
    <property type="entry name" value="MHC_I-like_Ag-recog"/>
</dbReference>
<evidence type="ECO:0000313" key="5">
    <source>
        <dbReference type="Proteomes" id="UP000694923"/>
    </source>
</evidence>
<dbReference type="RefSeq" id="XP_008581674.1">
    <property type="nucleotide sequence ID" value="XM_008583452.1"/>
</dbReference>
<dbReference type="Proteomes" id="UP000694923">
    <property type="component" value="Unplaced"/>
</dbReference>
<dbReference type="InterPro" id="IPR003597">
    <property type="entry name" value="Ig_C1-set"/>
</dbReference>
<keyword evidence="5" id="KW-1185">Reference proteome</keyword>
<dbReference type="InterPro" id="IPR037055">
    <property type="entry name" value="MHC_I-like_Ag-recog_sf"/>
</dbReference>
<dbReference type="InterPro" id="IPR050208">
    <property type="entry name" value="MHC_class-I_related"/>
</dbReference>
<keyword evidence="3" id="KW-0732">Signal</keyword>
<dbReference type="InterPro" id="IPR013783">
    <property type="entry name" value="Ig-like_fold"/>
</dbReference>
<feature type="domain" description="Ig-like" evidence="4">
    <location>
        <begin position="205"/>
        <end position="289"/>
    </location>
</feature>
<organism evidence="5 6">
    <name type="scientific">Galeopterus variegatus</name>
    <name type="common">Malayan flying lemur</name>
    <name type="synonym">Cynocephalus variegatus</name>
    <dbReference type="NCBI Taxonomy" id="482537"/>
    <lineage>
        <taxon>Eukaryota</taxon>
        <taxon>Metazoa</taxon>
        <taxon>Chordata</taxon>
        <taxon>Craniata</taxon>
        <taxon>Vertebrata</taxon>
        <taxon>Euteleostomi</taxon>
        <taxon>Mammalia</taxon>
        <taxon>Eutheria</taxon>
        <taxon>Euarchontoglires</taxon>
        <taxon>Dermoptera</taxon>
        <taxon>Cynocephalidae</taxon>
        <taxon>Galeopterus</taxon>
    </lineage>
</organism>
<dbReference type="InterPro" id="IPR036179">
    <property type="entry name" value="Ig-like_dom_sf"/>
</dbReference>
<dbReference type="Pfam" id="PF00129">
    <property type="entry name" value="MHC_I"/>
    <property type="match status" value="1"/>
</dbReference>
<dbReference type="SUPFAM" id="SSF48726">
    <property type="entry name" value="Immunoglobulin"/>
    <property type="match status" value="1"/>
</dbReference>
<evidence type="ECO:0000256" key="3">
    <source>
        <dbReference type="SAM" id="SignalP"/>
    </source>
</evidence>
<comment type="similarity">
    <text evidence="2">Belongs to the MHC class I family.</text>
</comment>
<dbReference type="Gene3D" id="2.60.40.10">
    <property type="entry name" value="Immunoglobulins"/>
    <property type="match status" value="1"/>
</dbReference>
<dbReference type="PROSITE" id="PS00290">
    <property type="entry name" value="IG_MHC"/>
    <property type="match status" value="1"/>
</dbReference>
<reference evidence="6" key="1">
    <citation type="submission" date="2025-08" db="UniProtKB">
        <authorList>
            <consortium name="RefSeq"/>
        </authorList>
    </citation>
    <scope>IDENTIFICATION</scope>
</reference>
<evidence type="ECO:0000256" key="1">
    <source>
        <dbReference type="ARBA" id="ARBA00023180"/>
    </source>
</evidence>
<dbReference type="PROSITE" id="PS50835">
    <property type="entry name" value="IG_LIKE"/>
    <property type="match status" value="1"/>
</dbReference>
<dbReference type="GeneID" id="103599345"/>
<accession>A0ABM0RM33</accession>
<dbReference type="InterPro" id="IPR001039">
    <property type="entry name" value="MHC_I_a_a1/a2"/>
</dbReference>
<dbReference type="InterPro" id="IPR007110">
    <property type="entry name" value="Ig-like_dom"/>
</dbReference>
<evidence type="ECO:0000259" key="4">
    <source>
        <dbReference type="PROSITE" id="PS50835"/>
    </source>
</evidence>
<dbReference type="PANTHER" id="PTHR16675:SF289">
    <property type="entry name" value="ZINC-ALPHA-2-GLYCOPROTEIN"/>
    <property type="match status" value="1"/>
</dbReference>
<evidence type="ECO:0000313" key="6">
    <source>
        <dbReference type="RefSeq" id="XP_008581674.1"/>
    </source>
</evidence>
<gene>
    <name evidence="6" type="primary">LOC103599345</name>
</gene>
<dbReference type="Gene3D" id="3.30.500.10">
    <property type="entry name" value="MHC class I-like antigen recognition-like"/>
    <property type="match status" value="1"/>
</dbReference>
<dbReference type="InterPro" id="IPR011162">
    <property type="entry name" value="MHC_I/II-like_Ag-recog"/>
</dbReference>
<evidence type="ECO:0000256" key="2">
    <source>
        <dbReference type="RuleBase" id="RU004439"/>
    </source>
</evidence>
<dbReference type="SMART" id="SM00407">
    <property type="entry name" value="IGc1"/>
    <property type="match status" value="1"/>
</dbReference>
<keyword evidence="1" id="KW-0325">Glycoprotein</keyword>
<dbReference type="Pfam" id="PF07654">
    <property type="entry name" value="C1-set"/>
    <property type="match status" value="1"/>
</dbReference>
<feature type="signal peptide" evidence="3">
    <location>
        <begin position="1"/>
        <end position="18"/>
    </location>
</feature>
<protein>
    <submittedName>
        <fullName evidence="6">Zinc-alpha-2-glycoprotein-like</fullName>
    </submittedName>
</protein>